<keyword evidence="1" id="KW-1133">Transmembrane helix</keyword>
<comment type="caution">
    <text evidence="2">The sequence shown here is derived from an EMBL/GenBank/DDBJ whole genome shotgun (WGS) entry which is preliminary data.</text>
</comment>
<evidence type="ECO:0008006" key="4">
    <source>
        <dbReference type="Google" id="ProtNLM"/>
    </source>
</evidence>
<reference evidence="2 3" key="1">
    <citation type="submission" date="2018-11" db="EMBL/GenBank/DDBJ databases">
        <title>Sequencing the genomes of 1000 actinobacteria strains.</title>
        <authorList>
            <person name="Klenk H.-P."/>
        </authorList>
    </citation>
    <scope>NUCLEOTIDE SEQUENCE [LARGE SCALE GENOMIC DNA]</scope>
    <source>
        <strain evidence="2 3">DSM 14012</strain>
    </source>
</reference>
<gene>
    <name evidence="2" type="ORF">EDD42_1656</name>
</gene>
<organism evidence="2 3">
    <name type="scientific">Plantibacter flavus</name>
    <dbReference type="NCBI Taxonomy" id="150123"/>
    <lineage>
        <taxon>Bacteria</taxon>
        <taxon>Bacillati</taxon>
        <taxon>Actinomycetota</taxon>
        <taxon>Actinomycetes</taxon>
        <taxon>Micrococcales</taxon>
        <taxon>Microbacteriaceae</taxon>
        <taxon>Plantibacter</taxon>
    </lineage>
</organism>
<evidence type="ECO:0000313" key="3">
    <source>
        <dbReference type="Proteomes" id="UP000266915"/>
    </source>
</evidence>
<name>A0A3N2C2B7_9MICO</name>
<keyword evidence="3" id="KW-1185">Reference proteome</keyword>
<dbReference type="AlphaFoldDB" id="A0A3N2C2B7"/>
<keyword evidence="1" id="KW-0472">Membrane</keyword>
<feature type="transmembrane region" description="Helical" evidence="1">
    <location>
        <begin position="29"/>
        <end position="47"/>
    </location>
</feature>
<sequence>MSIAASVLAATVLAESEHAVELAAPTWVFGAVALVLFAILGAVTFSYRDVANRHADKGESASAHGEHGH</sequence>
<dbReference type="RefSeq" id="WP_085510696.1">
    <property type="nucleotide sequence ID" value="NZ_FXAP01000001.1"/>
</dbReference>
<accession>A0A3N2C2B7</accession>
<evidence type="ECO:0000313" key="2">
    <source>
        <dbReference type="EMBL" id="ROR81590.1"/>
    </source>
</evidence>
<dbReference type="Proteomes" id="UP000266915">
    <property type="component" value="Unassembled WGS sequence"/>
</dbReference>
<keyword evidence="1" id="KW-0812">Transmembrane</keyword>
<dbReference type="EMBL" id="RKHL01000001">
    <property type="protein sequence ID" value="ROR81590.1"/>
    <property type="molecule type" value="Genomic_DNA"/>
</dbReference>
<proteinExistence type="predicted"/>
<evidence type="ECO:0000256" key="1">
    <source>
        <dbReference type="SAM" id="Phobius"/>
    </source>
</evidence>
<protein>
    <recommendedName>
        <fullName evidence="4">4-hydroxybenzoate polyprenyltransferase</fullName>
    </recommendedName>
</protein>